<keyword evidence="4" id="KW-1185">Reference proteome</keyword>
<dbReference type="Pfam" id="PF00903">
    <property type="entry name" value="Glyoxalase"/>
    <property type="match status" value="2"/>
</dbReference>
<dbReference type="SUPFAM" id="SSF54593">
    <property type="entry name" value="Glyoxalase/Bleomycin resistance protein/Dihydroxybiphenyl dioxygenase"/>
    <property type="match status" value="2"/>
</dbReference>
<name>A0A1M4S508_9LACT</name>
<dbReference type="GO" id="GO:0004462">
    <property type="term" value="F:lactoylglutathione lyase activity"/>
    <property type="evidence" value="ECO:0007669"/>
    <property type="project" value="InterPro"/>
</dbReference>
<dbReference type="AlphaFoldDB" id="A0A1M4S508"/>
<dbReference type="PROSITE" id="PS51819">
    <property type="entry name" value="VOC"/>
    <property type="match status" value="2"/>
</dbReference>
<dbReference type="PANTHER" id="PTHR43279:SF1">
    <property type="entry name" value="CATECHOL-2,3-DIOXYGENASE"/>
    <property type="match status" value="1"/>
</dbReference>
<dbReference type="PROSITE" id="PS00934">
    <property type="entry name" value="GLYOXALASE_I_1"/>
    <property type="match status" value="1"/>
</dbReference>
<dbReference type="Gene3D" id="3.10.180.10">
    <property type="entry name" value="2,3-Dihydroxybiphenyl 1,2-Dioxygenase, domain 1"/>
    <property type="match status" value="2"/>
</dbReference>
<dbReference type="GO" id="GO:0051213">
    <property type="term" value="F:dioxygenase activity"/>
    <property type="evidence" value="ECO:0007669"/>
    <property type="project" value="UniProtKB-KW"/>
</dbReference>
<accession>A0A1M4S508</accession>
<dbReference type="InterPro" id="IPR018146">
    <property type="entry name" value="Glyoxalase_1_CS"/>
</dbReference>
<dbReference type="RefSeq" id="WP_073294334.1">
    <property type="nucleotide sequence ID" value="NZ_FQUF01000002.1"/>
</dbReference>
<evidence type="ECO:0000313" key="3">
    <source>
        <dbReference type="EMBL" id="SHE27269.1"/>
    </source>
</evidence>
<evidence type="ECO:0000256" key="1">
    <source>
        <dbReference type="ARBA" id="ARBA00022723"/>
    </source>
</evidence>
<proteinExistence type="predicted"/>
<organism evidence="3 4">
    <name type="scientific">Atopostipes suicloacalis DSM 15692</name>
    <dbReference type="NCBI Taxonomy" id="1121025"/>
    <lineage>
        <taxon>Bacteria</taxon>
        <taxon>Bacillati</taxon>
        <taxon>Bacillota</taxon>
        <taxon>Bacilli</taxon>
        <taxon>Lactobacillales</taxon>
        <taxon>Carnobacteriaceae</taxon>
        <taxon>Atopostipes</taxon>
    </lineage>
</organism>
<evidence type="ECO:0000259" key="2">
    <source>
        <dbReference type="PROSITE" id="PS51819"/>
    </source>
</evidence>
<keyword evidence="3" id="KW-0560">Oxidoreductase</keyword>
<feature type="domain" description="VOC" evidence="2">
    <location>
        <begin position="169"/>
        <end position="283"/>
    </location>
</feature>
<dbReference type="Proteomes" id="UP000184128">
    <property type="component" value="Unassembled WGS sequence"/>
</dbReference>
<dbReference type="InterPro" id="IPR029068">
    <property type="entry name" value="Glyas_Bleomycin-R_OHBP_Dase"/>
</dbReference>
<reference evidence="4" key="1">
    <citation type="submission" date="2016-11" db="EMBL/GenBank/DDBJ databases">
        <authorList>
            <person name="Varghese N."/>
            <person name="Submissions S."/>
        </authorList>
    </citation>
    <scope>NUCLEOTIDE SEQUENCE [LARGE SCALE GENOMIC DNA]</scope>
    <source>
        <strain evidence="4">DSM 15692</strain>
    </source>
</reference>
<evidence type="ECO:0000313" key="4">
    <source>
        <dbReference type="Proteomes" id="UP000184128"/>
    </source>
</evidence>
<dbReference type="PANTHER" id="PTHR43279">
    <property type="entry name" value="CATECHOL-2,3-DIOXYGENASE"/>
    <property type="match status" value="1"/>
</dbReference>
<dbReference type="STRING" id="1121025.SAMN02745249_00021"/>
<dbReference type="InterPro" id="IPR037523">
    <property type="entry name" value="VOC_core"/>
</dbReference>
<dbReference type="InterPro" id="IPR004360">
    <property type="entry name" value="Glyas_Fos-R_dOase_dom"/>
</dbReference>
<sequence>MTVTAKSKTSIETERVHLNTQNPEKLADFYQTALGLKILNSTKDSFALGTPNGTVLLEIHRTDLAPREDTTGLYHLAFLVPTYKDLGTILRHLIINQIPITGASDHGYSNALYLNDTEGNGIEIYWDKPESEWDIRKDGSIAGITEPMDADSALEAASTSFDGMPDGTTIGHVHLHVDDLESSLEFYTDVMGLGLKYKFGPAAMFLASGNYHHHLGINIWKSGQLIKPDRLAPGLRTVEWSGNEEDLKYIENKLNEKKIKYTNNHNILIFKDPAGIEHSISAN</sequence>
<keyword evidence="1" id="KW-0479">Metal-binding</keyword>
<dbReference type="OrthoDB" id="9792626at2"/>
<keyword evidence="3" id="KW-0223">Dioxygenase</keyword>
<protein>
    <submittedName>
        <fullName evidence="3">Catechol 2,3-dioxygenase</fullName>
    </submittedName>
</protein>
<dbReference type="GO" id="GO:0046872">
    <property type="term" value="F:metal ion binding"/>
    <property type="evidence" value="ECO:0007669"/>
    <property type="project" value="UniProtKB-KW"/>
</dbReference>
<dbReference type="EMBL" id="FQUF01000002">
    <property type="protein sequence ID" value="SHE27269.1"/>
    <property type="molecule type" value="Genomic_DNA"/>
</dbReference>
<feature type="domain" description="VOC" evidence="2">
    <location>
        <begin position="12"/>
        <end position="127"/>
    </location>
</feature>
<gene>
    <name evidence="3" type="ORF">SAMN02745249_00021</name>
</gene>